<reference evidence="2" key="1">
    <citation type="journal article" date="2015" name="Genome Announc.">
        <title>Draft Genome Sequence of an Anaerobic Ammonium-Oxidizing Bacterium, "Candidatus Brocadia sinica".</title>
        <authorList>
            <person name="Oshiki M."/>
            <person name="Shinyako-Hata K."/>
            <person name="Satoh H."/>
            <person name="Okabe S."/>
        </authorList>
    </citation>
    <scope>NUCLEOTIDE SEQUENCE [LARGE SCALE GENOMIC DNA]</scope>
    <source>
        <strain evidence="2">JPN1</strain>
    </source>
</reference>
<comment type="caution">
    <text evidence="1">The sequence shown here is derived from an EMBL/GenBank/DDBJ whole genome shotgun (WGS) entry which is preliminary data.</text>
</comment>
<dbReference type="EMBL" id="BAFN01000001">
    <property type="protein sequence ID" value="GAN34595.1"/>
    <property type="molecule type" value="Genomic_DNA"/>
</dbReference>
<dbReference type="Pfam" id="PF09720">
    <property type="entry name" value="Unstab_antitox"/>
    <property type="match status" value="1"/>
</dbReference>
<dbReference type="RefSeq" id="WP_052564584.1">
    <property type="nucleotide sequence ID" value="NZ_BAFN01000001.1"/>
</dbReference>
<evidence type="ECO:0000313" key="2">
    <source>
        <dbReference type="Proteomes" id="UP000032309"/>
    </source>
</evidence>
<accession>A0ABQ0K0J0</accession>
<dbReference type="Proteomes" id="UP000032309">
    <property type="component" value="Unassembled WGS sequence"/>
</dbReference>
<keyword evidence="2" id="KW-1185">Reference proteome</keyword>
<gene>
    <name evidence="1" type="ORF">BROSI_A3133</name>
</gene>
<name>A0ABQ0K0J0_9BACT</name>
<proteinExistence type="predicted"/>
<organism evidence="1 2">
    <name type="scientific">Candidatus Brocadia sinica JPN1</name>
    <dbReference type="NCBI Taxonomy" id="1197129"/>
    <lineage>
        <taxon>Bacteria</taxon>
        <taxon>Pseudomonadati</taxon>
        <taxon>Planctomycetota</taxon>
        <taxon>Candidatus Brocadiia</taxon>
        <taxon>Candidatus Brocadiales</taxon>
        <taxon>Candidatus Brocadiaceae</taxon>
        <taxon>Candidatus Brocadia</taxon>
    </lineage>
</organism>
<protein>
    <submittedName>
        <fullName evidence="1">Addiction module component</fullName>
    </submittedName>
</protein>
<evidence type="ECO:0000313" key="1">
    <source>
        <dbReference type="EMBL" id="GAN34595.1"/>
    </source>
</evidence>
<dbReference type="InterPro" id="IPR013406">
    <property type="entry name" value="CHP02574_addiction_mod"/>
</dbReference>
<sequence>MFLTEIEKMSIIERLQAMEELWDSLCKEEEIESPEWHKDILKERKKKIEKGDAEYISLEDLKGIRHR</sequence>